<dbReference type="InterPro" id="IPR058915">
    <property type="entry name" value="AcrVA2-like"/>
</dbReference>
<accession>A0A2D2LX18</accession>
<dbReference type="AlphaFoldDB" id="A0A2D2LX18"/>
<geneLocation type="plasmid" evidence="2">
    <name>pnp7-1</name>
</geneLocation>
<dbReference type="RefSeq" id="WP_100270947.1">
    <property type="nucleotide sequence ID" value="NZ_CP024444.1"/>
</dbReference>
<evidence type="ECO:0000313" key="2">
    <source>
        <dbReference type="Proteomes" id="UP000229340"/>
    </source>
</evidence>
<protein>
    <submittedName>
        <fullName evidence="1">Uncharacterized protein</fullName>
    </submittedName>
</protein>
<reference evidence="2" key="1">
    <citation type="submission" date="2017-10" db="EMBL/GenBank/DDBJ databases">
        <title>Complete genome sequence of Moraxella osloensis NP7 isolated from human skin.</title>
        <authorList>
            <person name="Lee K."/>
            <person name="Lim J.Y."/>
            <person name="Hwang I."/>
        </authorList>
    </citation>
    <scope>NUCLEOTIDE SEQUENCE [LARGE SCALE GENOMIC DNA]</scope>
    <source>
        <strain evidence="2">NP7</strain>
        <plasmid evidence="2">pnp7-1</plasmid>
    </source>
</reference>
<dbReference type="EMBL" id="CP024444">
    <property type="protein sequence ID" value="ATR79575.1"/>
    <property type="molecule type" value="Genomic_DNA"/>
</dbReference>
<proteinExistence type="predicted"/>
<keyword evidence="1" id="KW-0614">Plasmid</keyword>
<gene>
    <name evidence="1" type="ORF">NP7_09390</name>
</gene>
<sequence>MTEEKYGGDPFEFMHAVNREFIDRKKDFNILAENYIDRHKTRGKQAYIDMGYLMGYIAHKYKINTHFQSEIPLGGVRDGSTVGKDAFSLAMFATWRLKPYVFEIDDDLFEQIKKSPIPFESPVSIFDNLPAWAVYVQLSNHELSIYTPAHEIIKLKCYGFWAYKAYSGEQLWLYMYPHVSQDDMTKTVNIQKFLPTSFLIINEKLDLFESLKKALEKMMDKKQEQHITPEIWDMHLNNSRLFLSALLLLCVERPQIEDSSLNEVDIASLSHLPPIHPKTKRFIAPNEPTKFFIGRRLGGQIRAFKAQESKGMPTGVTMQPHVRQAHWHGYRYGEGRKQFKLTFLPPIFVNMHAEDNLEERD</sequence>
<dbReference type="Proteomes" id="UP000229340">
    <property type="component" value="Plasmid pNP7-1"/>
</dbReference>
<dbReference type="Pfam" id="PF26125">
    <property type="entry name" value="AcrVA2-like"/>
    <property type="match status" value="1"/>
</dbReference>
<name>A0A2D2LX18_FAUOS</name>
<evidence type="ECO:0000313" key="1">
    <source>
        <dbReference type="EMBL" id="ATR79575.1"/>
    </source>
</evidence>
<organism evidence="1 2">
    <name type="scientific">Faucicola osloensis</name>
    <name type="common">Moraxella osloensis</name>
    <dbReference type="NCBI Taxonomy" id="34062"/>
    <lineage>
        <taxon>Bacteria</taxon>
        <taxon>Pseudomonadati</taxon>
        <taxon>Pseudomonadota</taxon>
        <taxon>Gammaproteobacteria</taxon>
        <taxon>Moraxellales</taxon>
        <taxon>Moraxellaceae</taxon>
        <taxon>Faucicola</taxon>
    </lineage>
</organism>